<dbReference type="GO" id="GO:0003746">
    <property type="term" value="F:translation elongation factor activity"/>
    <property type="evidence" value="ECO:0007669"/>
    <property type="project" value="InterPro"/>
</dbReference>
<dbReference type="InterPro" id="IPR020599">
    <property type="entry name" value="Transl_elong_fac_P/YeiP"/>
</dbReference>
<dbReference type="CDD" id="cd04470">
    <property type="entry name" value="S1_EF-P_repeat_1"/>
    <property type="match status" value="1"/>
</dbReference>
<keyword evidence="4" id="KW-0648">Protein biosynthesis</keyword>
<dbReference type="Pfam" id="PF01132">
    <property type="entry name" value="EFP"/>
    <property type="match status" value="1"/>
</dbReference>
<dbReference type="Gene3D" id="2.30.30.30">
    <property type="match status" value="1"/>
</dbReference>
<dbReference type="EMBL" id="GISG01053553">
    <property type="protein sequence ID" value="MBA4625838.1"/>
    <property type="molecule type" value="Transcribed_RNA"/>
</dbReference>
<dbReference type="SUPFAM" id="SSF50104">
    <property type="entry name" value="Translation proteins SH3-like domain"/>
    <property type="match status" value="1"/>
</dbReference>
<dbReference type="SMART" id="SM01185">
    <property type="entry name" value="EFP"/>
    <property type="match status" value="1"/>
</dbReference>
<keyword evidence="3" id="KW-0963">Cytoplasm</keyword>
<dbReference type="Pfam" id="PF08207">
    <property type="entry name" value="EFP_N"/>
    <property type="match status" value="1"/>
</dbReference>
<dbReference type="SUPFAM" id="SSF50249">
    <property type="entry name" value="Nucleic acid-binding proteins"/>
    <property type="match status" value="2"/>
</dbReference>
<name>A0A7C8YSR3_OPUST</name>
<dbReference type="NCBIfam" id="NF001810">
    <property type="entry name" value="PRK00529.1"/>
    <property type="match status" value="1"/>
</dbReference>
<dbReference type="Pfam" id="PF09285">
    <property type="entry name" value="Elong-fact-P_C"/>
    <property type="match status" value="1"/>
</dbReference>
<dbReference type="InterPro" id="IPR001059">
    <property type="entry name" value="Transl_elong_P/YeiP_cen"/>
</dbReference>
<dbReference type="InterPro" id="IPR013185">
    <property type="entry name" value="Transl_elong_KOW-like"/>
</dbReference>
<dbReference type="FunFam" id="2.40.50.140:FF:000004">
    <property type="entry name" value="Elongation factor P"/>
    <property type="match status" value="1"/>
</dbReference>
<comment type="similarity">
    <text evidence="2">Belongs to the elongation factor P family.</text>
</comment>
<proteinExistence type="inferred from homology"/>
<accession>A0A7C8YSR3</accession>
<dbReference type="InterPro" id="IPR015365">
    <property type="entry name" value="Elong-fact-P_C"/>
</dbReference>
<evidence type="ECO:0000259" key="6">
    <source>
        <dbReference type="SMART" id="SM01185"/>
    </source>
</evidence>
<evidence type="ECO:0000256" key="2">
    <source>
        <dbReference type="ARBA" id="ARBA00009479"/>
    </source>
</evidence>
<evidence type="ECO:0000256" key="1">
    <source>
        <dbReference type="ARBA" id="ARBA00004496"/>
    </source>
</evidence>
<dbReference type="InterPro" id="IPR012340">
    <property type="entry name" value="NA-bd_OB-fold"/>
</dbReference>
<reference evidence="7" key="2">
    <citation type="submission" date="2020-07" db="EMBL/GenBank/DDBJ databases">
        <authorList>
            <person name="Vera ALvarez R."/>
            <person name="Arias-Moreno D.M."/>
            <person name="Jimenez-Jacinto V."/>
            <person name="Jimenez-Bremont J.F."/>
            <person name="Swaminathan K."/>
            <person name="Moose S.P."/>
            <person name="Guerrero-Gonzalez M.L."/>
            <person name="Marino-Ramirez L."/>
            <person name="Landsman D."/>
            <person name="Rodriguez-Kessler M."/>
            <person name="Delgado-Sanchez P."/>
        </authorList>
    </citation>
    <scope>NUCLEOTIDE SEQUENCE</scope>
    <source>
        <tissue evidence="7">Cladode</tissue>
    </source>
</reference>
<dbReference type="FunFam" id="2.30.30.30:FF:000003">
    <property type="entry name" value="Elongation factor P"/>
    <property type="match status" value="1"/>
</dbReference>
<evidence type="ECO:0000256" key="4">
    <source>
        <dbReference type="ARBA" id="ARBA00022917"/>
    </source>
</evidence>
<dbReference type="InterPro" id="IPR014722">
    <property type="entry name" value="Rib_uL2_dom2"/>
</dbReference>
<feature type="domain" description="Elongation factor P C-terminal" evidence="5">
    <location>
        <begin position="224"/>
        <end position="279"/>
    </location>
</feature>
<organism evidence="7">
    <name type="scientific">Opuntia streptacantha</name>
    <name type="common">Prickly pear cactus</name>
    <name type="synonym">Opuntia cardona</name>
    <dbReference type="NCBI Taxonomy" id="393608"/>
    <lineage>
        <taxon>Eukaryota</taxon>
        <taxon>Viridiplantae</taxon>
        <taxon>Streptophyta</taxon>
        <taxon>Embryophyta</taxon>
        <taxon>Tracheophyta</taxon>
        <taxon>Spermatophyta</taxon>
        <taxon>Magnoliopsida</taxon>
        <taxon>eudicotyledons</taxon>
        <taxon>Gunneridae</taxon>
        <taxon>Pentapetalae</taxon>
        <taxon>Caryophyllales</taxon>
        <taxon>Cactineae</taxon>
        <taxon>Cactaceae</taxon>
        <taxon>Opuntioideae</taxon>
        <taxon>Opuntia</taxon>
    </lineage>
</organism>
<sequence length="281" mass="30922">MRSDLTMIIKRVARAVLFSVTATTSATTISATNTKFNNRVLASLLSSTSLSSSLLLTRTLITCVGRKIPASCPPSAPVDGLLASPSWSFYQRRGSKVLGSEVRAGNIVQRKGRVYQVLKAQHTQHGRGGASIQVELRDVDSGNKVTERFRTDEAIERIFVEEKSLKYLYSEGDMVVLTDPETFDQIEVPKELFGKAAVYLEDDMTVTVQYFDERPMSASVPHRVTCKVVEAQTPMKGLSVNPQYKKVLLDNGLTVLAPPFIVAGDEIVVNTTDDSYITRAK</sequence>
<evidence type="ECO:0000256" key="3">
    <source>
        <dbReference type="ARBA" id="ARBA00022490"/>
    </source>
</evidence>
<dbReference type="FunFam" id="2.40.50.140:FF:000009">
    <property type="entry name" value="Elongation factor P"/>
    <property type="match status" value="1"/>
</dbReference>
<dbReference type="EMBL" id="GISG01053550">
    <property type="protein sequence ID" value="MBA4625836.1"/>
    <property type="molecule type" value="Transcribed_RNA"/>
</dbReference>
<protein>
    <recommendedName>
        <fullName evidence="8">Elongation factor P</fullName>
    </recommendedName>
</protein>
<comment type="subcellular location">
    <subcellularLocation>
        <location evidence="1">Cytoplasm</location>
    </subcellularLocation>
</comment>
<evidence type="ECO:0000313" key="7">
    <source>
        <dbReference type="EMBL" id="MBA4625838.1"/>
    </source>
</evidence>
<feature type="domain" description="Translation elongation factor P/YeiP central" evidence="6">
    <location>
        <begin position="162"/>
        <end position="216"/>
    </location>
</feature>
<dbReference type="SMART" id="SM00841">
    <property type="entry name" value="Elong-fact-P_C"/>
    <property type="match status" value="1"/>
</dbReference>
<dbReference type="GO" id="GO:0005829">
    <property type="term" value="C:cytosol"/>
    <property type="evidence" value="ECO:0007669"/>
    <property type="project" value="UniProtKB-ARBA"/>
</dbReference>
<dbReference type="GO" id="GO:0043043">
    <property type="term" value="P:peptide biosynthetic process"/>
    <property type="evidence" value="ECO:0007669"/>
    <property type="project" value="InterPro"/>
</dbReference>
<dbReference type="Gene3D" id="2.40.50.140">
    <property type="entry name" value="Nucleic acid-binding proteins"/>
    <property type="match status" value="2"/>
</dbReference>
<evidence type="ECO:0008006" key="8">
    <source>
        <dbReference type="Google" id="ProtNLM"/>
    </source>
</evidence>
<dbReference type="PANTHER" id="PTHR30053">
    <property type="entry name" value="ELONGATION FACTOR P"/>
    <property type="match status" value="1"/>
</dbReference>
<dbReference type="InterPro" id="IPR008991">
    <property type="entry name" value="Translation_prot_SH3-like_sf"/>
</dbReference>
<reference evidence="7" key="1">
    <citation type="journal article" date="2013" name="J. Plant Res.">
        <title>Effect of fungi and light on seed germination of three Opuntia species from semiarid lands of central Mexico.</title>
        <authorList>
            <person name="Delgado-Sanchez P."/>
            <person name="Jimenez-Bremont J.F."/>
            <person name="Guerrero-Gonzalez Mde L."/>
            <person name="Flores J."/>
        </authorList>
    </citation>
    <scope>NUCLEOTIDE SEQUENCE</scope>
    <source>
        <tissue evidence="7">Cladode</tissue>
    </source>
</reference>
<dbReference type="PANTHER" id="PTHR30053:SF14">
    <property type="entry name" value="TRANSLATION ELONGATION FACTOR KOW-LIKE DOMAIN-CONTAINING PROTEIN"/>
    <property type="match status" value="1"/>
</dbReference>
<evidence type="ECO:0000259" key="5">
    <source>
        <dbReference type="SMART" id="SM00841"/>
    </source>
</evidence>
<dbReference type="AlphaFoldDB" id="A0A7C8YSR3"/>